<organism evidence="7 8">
    <name type="scientific">Meyerozyma guilliermondii (strain ATCC 6260 / CBS 566 / DSM 6381 / JCM 1539 / NBRC 10279 / NRRL Y-324)</name>
    <name type="common">Yeast</name>
    <name type="synonym">Candida guilliermondii</name>
    <dbReference type="NCBI Taxonomy" id="294746"/>
    <lineage>
        <taxon>Eukaryota</taxon>
        <taxon>Fungi</taxon>
        <taxon>Dikarya</taxon>
        <taxon>Ascomycota</taxon>
        <taxon>Saccharomycotina</taxon>
        <taxon>Pichiomycetes</taxon>
        <taxon>Debaryomycetaceae</taxon>
        <taxon>Meyerozyma</taxon>
    </lineage>
</organism>
<dbReference type="Proteomes" id="UP000001997">
    <property type="component" value="Unassembled WGS sequence"/>
</dbReference>
<evidence type="ECO:0000256" key="4">
    <source>
        <dbReference type="ARBA" id="ARBA00022786"/>
    </source>
</evidence>
<evidence type="ECO:0000256" key="5">
    <source>
        <dbReference type="ARBA" id="ARBA00023306"/>
    </source>
</evidence>
<accession>A5DM39</accession>
<evidence type="ECO:0000313" key="7">
    <source>
        <dbReference type="EMBL" id="EDK40242.2"/>
    </source>
</evidence>
<protein>
    <submittedName>
        <fullName evidence="7">Uncharacterized protein</fullName>
    </submittedName>
</protein>
<dbReference type="AlphaFoldDB" id="A5DM39"/>
<dbReference type="GO" id="GO:0051301">
    <property type="term" value="P:cell division"/>
    <property type="evidence" value="ECO:0007669"/>
    <property type="project" value="UniProtKB-KW"/>
</dbReference>
<dbReference type="EMBL" id="CH408159">
    <property type="protein sequence ID" value="EDK40242.2"/>
    <property type="molecule type" value="Genomic_DNA"/>
</dbReference>
<gene>
    <name evidence="7" type="ORF">PGUG_04340</name>
</gene>
<evidence type="ECO:0000256" key="6">
    <source>
        <dbReference type="SAM" id="MobiDB-lite"/>
    </source>
</evidence>
<dbReference type="Pfam" id="PF05839">
    <property type="entry name" value="Apc13p"/>
    <property type="match status" value="1"/>
</dbReference>
<dbReference type="RefSeq" id="XP_001483611.2">
    <property type="nucleotide sequence ID" value="XM_001483561.1"/>
</dbReference>
<dbReference type="GeneID" id="5125595"/>
<keyword evidence="3" id="KW-0498">Mitosis</keyword>
<dbReference type="GO" id="GO:0005680">
    <property type="term" value="C:anaphase-promoting complex"/>
    <property type="evidence" value="ECO:0007669"/>
    <property type="project" value="InterPro"/>
</dbReference>
<dbReference type="VEuPathDB" id="FungiDB:PGUG_04340"/>
<evidence type="ECO:0000256" key="2">
    <source>
        <dbReference type="ARBA" id="ARBA00022618"/>
    </source>
</evidence>
<evidence type="ECO:0000256" key="3">
    <source>
        <dbReference type="ARBA" id="ARBA00022776"/>
    </source>
</evidence>
<comment type="similarity">
    <text evidence="1">Belongs to the APC13 family.</text>
</comment>
<reference evidence="7 8" key="1">
    <citation type="journal article" date="2009" name="Nature">
        <title>Evolution of pathogenicity and sexual reproduction in eight Candida genomes.</title>
        <authorList>
            <person name="Butler G."/>
            <person name="Rasmussen M.D."/>
            <person name="Lin M.F."/>
            <person name="Santos M.A."/>
            <person name="Sakthikumar S."/>
            <person name="Munro C.A."/>
            <person name="Rheinbay E."/>
            <person name="Grabherr M."/>
            <person name="Forche A."/>
            <person name="Reedy J.L."/>
            <person name="Agrafioti I."/>
            <person name="Arnaud M.B."/>
            <person name="Bates S."/>
            <person name="Brown A.J."/>
            <person name="Brunke S."/>
            <person name="Costanzo M.C."/>
            <person name="Fitzpatrick D.A."/>
            <person name="de Groot P.W."/>
            <person name="Harris D."/>
            <person name="Hoyer L.L."/>
            <person name="Hube B."/>
            <person name="Klis F.M."/>
            <person name="Kodira C."/>
            <person name="Lennard N."/>
            <person name="Logue M.E."/>
            <person name="Martin R."/>
            <person name="Neiman A.M."/>
            <person name="Nikolaou E."/>
            <person name="Quail M.A."/>
            <person name="Quinn J."/>
            <person name="Santos M.C."/>
            <person name="Schmitzberger F.F."/>
            <person name="Sherlock G."/>
            <person name="Shah P."/>
            <person name="Silverstein K.A."/>
            <person name="Skrzypek M.S."/>
            <person name="Soll D."/>
            <person name="Staggs R."/>
            <person name="Stansfield I."/>
            <person name="Stumpf M.P."/>
            <person name="Sudbery P.E."/>
            <person name="Srikantha T."/>
            <person name="Zeng Q."/>
            <person name="Berman J."/>
            <person name="Berriman M."/>
            <person name="Heitman J."/>
            <person name="Gow N.A."/>
            <person name="Lorenz M.C."/>
            <person name="Birren B.W."/>
            <person name="Kellis M."/>
            <person name="Cuomo C.A."/>
        </authorList>
    </citation>
    <scope>NUCLEOTIDE SEQUENCE [LARGE SCALE GENOMIC DNA]</scope>
    <source>
        <strain evidence="8">ATCC 6260 / CBS 566 / DSM 6381 / JCM 1539 / NBRC 10279 / NRRL Y-324</strain>
    </source>
</reference>
<evidence type="ECO:0000313" key="8">
    <source>
        <dbReference type="Proteomes" id="UP000001997"/>
    </source>
</evidence>
<dbReference type="KEGG" id="pgu:PGUG_04340"/>
<sequence length="212" mass="23677">MSRDSAYSYAHLNSSSHVLHMELWKEAPIPYDDIDTSSLMEATANVLPHLLLDEDDEDGLAMNLSVTGSKMTKNRRQLHQNRWMDLSLRDRYLNSDSDLQKTHDTTILTPMFTEQNAEIEDSGALLADFLANGRTHLRQEVIGSPDEFNDSTAGADISANISTDILSHQNNTFSFKIRSNSGSGPAQTPRVRSRHPSADTKGFQTPIARSMR</sequence>
<keyword evidence="4" id="KW-0833">Ubl conjugation pathway</keyword>
<dbReference type="eggNOG" id="ENOG502T0MK">
    <property type="taxonomic scope" value="Eukaryota"/>
</dbReference>
<keyword evidence="5" id="KW-0131">Cell cycle</keyword>
<dbReference type="InParanoid" id="A5DM39"/>
<dbReference type="HOGENOM" id="CLU_1299536_0_0_1"/>
<dbReference type="OMA" id="ERWKDEP"/>
<name>A5DM39_PICGU</name>
<keyword evidence="2" id="KW-0132">Cell division</keyword>
<evidence type="ECO:0000256" key="1">
    <source>
        <dbReference type="ARBA" id="ARBA00006940"/>
    </source>
</evidence>
<feature type="compositionally biased region" description="Polar residues" evidence="6">
    <location>
        <begin position="176"/>
        <end position="186"/>
    </location>
</feature>
<feature type="region of interest" description="Disordered" evidence="6">
    <location>
        <begin position="176"/>
        <end position="212"/>
    </location>
</feature>
<keyword evidence="8" id="KW-1185">Reference proteome</keyword>
<dbReference type="InterPro" id="IPR008401">
    <property type="entry name" value="Apc13"/>
</dbReference>
<proteinExistence type="inferred from homology"/>
<dbReference type="OrthoDB" id="4023481at2759"/>